<evidence type="ECO:0000313" key="1">
    <source>
        <dbReference type="EMBL" id="JAC75713.1"/>
    </source>
</evidence>
<reference evidence="1" key="1">
    <citation type="submission" date="2014-05" db="EMBL/GenBank/DDBJ databases">
        <title>The transcriptome of the halophilic microalga Tetraselmis sp. GSL018 isolated from the Great Salt Lake, Utah.</title>
        <authorList>
            <person name="Jinkerson R.E."/>
            <person name="D'Adamo S."/>
            <person name="Posewitz M.C."/>
        </authorList>
    </citation>
    <scope>NUCLEOTIDE SEQUENCE</scope>
    <source>
        <strain evidence="1">GSL018</strain>
    </source>
</reference>
<proteinExistence type="predicted"/>
<name>A0A061RUT3_9CHLO</name>
<sequence length="73" mass="8348">LKRLNRDIQGLLVTVLATLLARKKFTKLCSMSSRYTASPEAPYRKLLPVLDIQSSIFLLKLLDLFVILQECCH</sequence>
<dbReference type="EMBL" id="GBEZ01009910">
    <property type="protein sequence ID" value="JAC75713.1"/>
    <property type="molecule type" value="Transcribed_RNA"/>
</dbReference>
<accession>A0A061RUT3</accession>
<feature type="non-terminal residue" evidence="1">
    <location>
        <position position="1"/>
    </location>
</feature>
<protein>
    <submittedName>
        <fullName evidence="1">Uncharacterized protein</fullName>
    </submittedName>
</protein>
<gene>
    <name evidence="1" type="ORF">TSPGSL018_22273</name>
</gene>
<organism evidence="1">
    <name type="scientific">Tetraselmis sp. GSL018</name>
    <dbReference type="NCBI Taxonomy" id="582737"/>
    <lineage>
        <taxon>Eukaryota</taxon>
        <taxon>Viridiplantae</taxon>
        <taxon>Chlorophyta</taxon>
        <taxon>core chlorophytes</taxon>
        <taxon>Chlorodendrophyceae</taxon>
        <taxon>Chlorodendrales</taxon>
        <taxon>Chlorodendraceae</taxon>
        <taxon>Tetraselmis</taxon>
    </lineage>
</organism>
<dbReference type="AlphaFoldDB" id="A0A061RUT3"/>